<feature type="compositionally biased region" description="Polar residues" evidence="1">
    <location>
        <begin position="54"/>
        <end position="65"/>
    </location>
</feature>
<name>T0JIW3_COLGC</name>
<evidence type="ECO:0000313" key="2">
    <source>
        <dbReference type="EMBL" id="EQB43357.1"/>
    </source>
</evidence>
<evidence type="ECO:0000313" key="3">
    <source>
        <dbReference type="Proteomes" id="UP000015530"/>
    </source>
</evidence>
<dbReference type="HOGENOM" id="CLU_2527322_0_0_1"/>
<proteinExistence type="predicted"/>
<comment type="caution">
    <text evidence="2">The sequence shown here is derived from an EMBL/GenBank/DDBJ whole genome shotgun (WGS) entry which is preliminary data.</text>
</comment>
<feature type="region of interest" description="Disordered" evidence="1">
    <location>
        <begin position="40"/>
        <end position="73"/>
    </location>
</feature>
<reference evidence="3" key="1">
    <citation type="journal article" date="2013" name="Mol. Plant Microbe Interact.">
        <title>Global aspects of pacC regulation of pathogenicity genes in Colletotrichum gloeosporioides as revealed by transcriptome analysis.</title>
        <authorList>
            <person name="Alkan N."/>
            <person name="Meng X."/>
            <person name="Friedlander G."/>
            <person name="Reuveni E."/>
            <person name="Sukno S."/>
            <person name="Sherman A."/>
            <person name="Thon M."/>
            <person name="Fluhr R."/>
            <person name="Prusky D."/>
        </authorList>
    </citation>
    <scope>NUCLEOTIDE SEQUENCE [LARGE SCALE GENOMIC DNA]</scope>
    <source>
        <strain evidence="3">Cg-14</strain>
    </source>
</reference>
<feature type="compositionally biased region" description="Basic and acidic residues" evidence="1">
    <location>
        <begin position="40"/>
        <end position="53"/>
    </location>
</feature>
<protein>
    <submittedName>
        <fullName evidence="2">Uncharacterized protein</fullName>
    </submittedName>
</protein>
<gene>
    <name evidence="2" type="ORF">CGLO_17994</name>
</gene>
<sequence length="84" mass="9955">MQDYLNQHVIYQLDIKDARGEYTKQQLISKLIRRLTELKEAYDRRRRKRDTDKSNANIPQPTNSSPSPPRKVVTLAEVNRNNLF</sequence>
<accession>T0JIW3</accession>
<dbReference type="EMBL" id="AMYD01004316">
    <property type="protein sequence ID" value="EQB43357.1"/>
    <property type="molecule type" value="Genomic_DNA"/>
</dbReference>
<dbReference type="AlphaFoldDB" id="T0JIW3"/>
<evidence type="ECO:0000256" key="1">
    <source>
        <dbReference type="SAM" id="MobiDB-lite"/>
    </source>
</evidence>
<dbReference type="Proteomes" id="UP000015530">
    <property type="component" value="Unassembled WGS sequence"/>
</dbReference>
<organism evidence="2 3">
    <name type="scientific">Colletotrichum gloeosporioides (strain Cg-14)</name>
    <name type="common">Anthracnose fungus</name>
    <name type="synonym">Glomerella cingulata</name>
    <dbReference type="NCBI Taxonomy" id="1237896"/>
    <lineage>
        <taxon>Eukaryota</taxon>
        <taxon>Fungi</taxon>
        <taxon>Dikarya</taxon>
        <taxon>Ascomycota</taxon>
        <taxon>Pezizomycotina</taxon>
        <taxon>Sordariomycetes</taxon>
        <taxon>Hypocreomycetidae</taxon>
        <taxon>Glomerellales</taxon>
        <taxon>Glomerellaceae</taxon>
        <taxon>Colletotrichum</taxon>
        <taxon>Colletotrichum gloeosporioides species complex</taxon>
    </lineage>
</organism>